<protein>
    <submittedName>
        <fullName evidence="1">Uncharacterized protein</fullName>
    </submittedName>
</protein>
<accession>A0A8C0IA01</accession>
<dbReference type="Gene3D" id="2.60.40.10">
    <property type="entry name" value="Immunoglobulins"/>
    <property type="match status" value="1"/>
</dbReference>
<dbReference type="InterPro" id="IPR036179">
    <property type="entry name" value="Ig-like_dom_sf"/>
</dbReference>
<dbReference type="Proteomes" id="UP000694567">
    <property type="component" value="Unplaced"/>
</dbReference>
<evidence type="ECO:0000313" key="1">
    <source>
        <dbReference type="Ensembl" id="ENSBOBP00000004543.1"/>
    </source>
</evidence>
<dbReference type="InterPro" id="IPR013783">
    <property type="entry name" value="Ig-like_fold"/>
</dbReference>
<evidence type="ECO:0000313" key="2">
    <source>
        <dbReference type="Proteomes" id="UP000694567"/>
    </source>
</evidence>
<reference evidence="1" key="2">
    <citation type="submission" date="2025-09" db="UniProtKB">
        <authorList>
            <consortium name="Ensembl"/>
        </authorList>
    </citation>
    <scope>IDENTIFICATION</scope>
</reference>
<keyword evidence="2" id="KW-1185">Reference proteome</keyword>
<name>A0A8C0IA01_BUBBB</name>
<dbReference type="AlphaFoldDB" id="A0A8C0IA01"/>
<dbReference type="Ensembl" id="ENSBOBT00000004657.1">
    <property type="protein sequence ID" value="ENSBOBP00000004543.1"/>
    <property type="gene ID" value="ENSBOBG00000003093.1"/>
</dbReference>
<sequence>MFPQQSRFRQLCYLGAGRFTVRHRDTFQTNCTYQISDFGGLLWYQQRKGQAPQLLSYQAALEEVEVSDSALYLSLGSSLGDSSGQVSFLQVML</sequence>
<reference evidence="1" key="1">
    <citation type="submission" date="2025-08" db="UniProtKB">
        <authorList>
            <consortium name="Ensembl"/>
        </authorList>
    </citation>
    <scope>IDENTIFICATION</scope>
</reference>
<organism evidence="1 2">
    <name type="scientific">Bubo bubo</name>
    <name type="common">Eurasian eagle-owl</name>
    <name type="synonym">Strix bubo</name>
    <dbReference type="NCBI Taxonomy" id="30461"/>
    <lineage>
        <taxon>Eukaryota</taxon>
        <taxon>Metazoa</taxon>
        <taxon>Chordata</taxon>
        <taxon>Craniata</taxon>
        <taxon>Vertebrata</taxon>
        <taxon>Euteleostomi</taxon>
        <taxon>Archelosauria</taxon>
        <taxon>Archosauria</taxon>
        <taxon>Dinosauria</taxon>
        <taxon>Saurischia</taxon>
        <taxon>Theropoda</taxon>
        <taxon>Coelurosauria</taxon>
        <taxon>Aves</taxon>
        <taxon>Neognathae</taxon>
        <taxon>Neoaves</taxon>
        <taxon>Telluraves</taxon>
        <taxon>Strigiformes</taxon>
        <taxon>Strigidae</taxon>
        <taxon>Bubo</taxon>
    </lineage>
</organism>
<dbReference type="SUPFAM" id="SSF48726">
    <property type="entry name" value="Immunoglobulin"/>
    <property type="match status" value="1"/>
</dbReference>
<proteinExistence type="predicted"/>